<dbReference type="InterPro" id="IPR003500">
    <property type="entry name" value="RpiB_LacA_LacB"/>
</dbReference>
<proteinExistence type="inferred from homology"/>
<dbReference type="RefSeq" id="WP_115716533.1">
    <property type="nucleotide sequence ID" value="NZ_AP019695.1"/>
</dbReference>
<dbReference type="NCBIfam" id="TIGR01120">
    <property type="entry name" value="rpiB"/>
    <property type="match status" value="1"/>
</dbReference>
<dbReference type="KEGG" id="aarg:Aargi30884_18770"/>
<dbReference type="InterPro" id="IPR004785">
    <property type="entry name" value="RpiB"/>
</dbReference>
<evidence type="ECO:0000313" key="5">
    <source>
        <dbReference type="Proteomes" id="UP000464754"/>
    </source>
</evidence>
<reference evidence="5" key="1">
    <citation type="submission" date="2019-05" db="EMBL/GenBank/DDBJ databases">
        <title>Complete genome sequencing of Absiella argi strain JCM 30884.</title>
        <authorList>
            <person name="Sakamoto M."/>
            <person name="Murakami T."/>
            <person name="Mori H."/>
        </authorList>
    </citation>
    <scope>NUCLEOTIDE SEQUENCE [LARGE SCALE GENOMIC DNA]</scope>
    <source>
        <strain evidence="5">JCM 30884</strain>
    </source>
</reference>
<dbReference type="Pfam" id="PF02502">
    <property type="entry name" value="LacAB_rpiB"/>
    <property type="match status" value="1"/>
</dbReference>
<evidence type="ECO:0000256" key="2">
    <source>
        <dbReference type="ARBA" id="ARBA00023235"/>
    </source>
</evidence>
<gene>
    <name evidence="4" type="primary">ywlF</name>
    <name evidence="4" type="ORF">Aargi30884_18770</name>
</gene>
<dbReference type="SUPFAM" id="SSF89623">
    <property type="entry name" value="Ribose/Galactose isomerase RpiB/AlsB"/>
    <property type="match status" value="1"/>
</dbReference>
<keyword evidence="5" id="KW-1185">Reference proteome</keyword>
<dbReference type="InterPro" id="IPR036569">
    <property type="entry name" value="RpiB_LacA_LacB_sf"/>
</dbReference>
<evidence type="ECO:0000256" key="1">
    <source>
        <dbReference type="ARBA" id="ARBA00008754"/>
    </source>
</evidence>
<dbReference type="EMBL" id="AP019695">
    <property type="protein sequence ID" value="BBK22974.1"/>
    <property type="molecule type" value="Genomic_DNA"/>
</dbReference>
<dbReference type="PIRSF" id="PIRSF005384">
    <property type="entry name" value="RpiB_LacA_B"/>
    <property type="match status" value="1"/>
</dbReference>
<dbReference type="NCBIfam" id="NF004051">
    <property type="entry name" value="PRK05571.1"/>
    <property type="match status" value="1"/>
</dbReference>
<dbReference type="GO" id="GO:0004751">
    <property type="term" value="F:ribose-5-phosphate isomerase activity"/>
    <property type="evidence" value="ECO:0007669"/>
    <property type="project" value="TreeGrafter"/>
</dbReference>
<protein>
    <submittedName>
        <fullName evidence="4">Putative sugar phosphate isomerase YwlF</fullName>
    </submittedName>
</protein>
<feature type="active site" description="Proton acceptor" evidence="3">
    <location>
        <position position="65"/>
    </location>
</feature>
<dbReference type="PANTHER" id="PTHR30345">
    <property type="entry name" value="RIBOSE-5-PHOSPHATE ISOMERASE B"/>
    <property type="match status" value="1"/>
</dbReference>
<accession>A0A6N4TKG2</accession>
<dbReference type="NCBIfam" id="TIGR00689">
    <property type="entry name" value="rpiB_lacA_lacB"/>
    <property type="match status" value="1"/>
</dbReference>
<name>A0A6N4TKG2_9FIRM</name>
<evidence type="ECO:0000313" key="4">
    <source>
        <dbReference type="EMBL" id="BBK22974.1"/>
    </source>
</evidence>
<dbReference type="PANTHER" id="PTHR30345:SF0">
    <property type="entry name" value="DNA DAMAGE-REPAIR_TOLERATION PROTEIN DRT102"/>
    <property type="match status" value="1"/>
</dbReference>
<evidence type="ECO:0000256" key="3">
    <source>
        <dbReference type="PIRSR" id="PIRSR005384-1"/>
    </source>
</evidence>
<dbReference type="GO" id="GO:0019316">
    <property type="term" value="P:D-allose catabolic process"/>
    <property type="evidence" value="ECO:0007669"/>
    <property type="project" value="TreeGrafter"/>
</dbReference>
<keyword evidence="2 4" id="KW-0413">Isomerase</keyword>
<dbReference type="Proteomes" id="UP000464754">
    <property type="component" value="Chromosome"/>
</dbReference>
<dbReference type="AlphaFoldDB" id="A0A6N4TKG2"/>
<feature type="active site" description="Proton donor" evidence="3">
    <location>
        <position position="98"/>
    </location>
</feature>
<organism evidence="4 5">
    <name type="scientific">Amedibacterium intestinale</name>
    <dbReference type="NCBI Taxonomy" id="2583452"/>
    <lineage>
        <taxon>Bacteria</taxon>
        <taxon>Bacillati</taxon>
        <taxon>Bacillota</taxon>
        <taxon>Erysipelotrichia</taxon>
        <taxon>Erysipelotrichales</taxon>
        <taxon>Erysipelotrichaceae</taxon>
        <taxon>Amedibacterium</taxon>
    </lineage>
</organism>
<dbReference type="GO" id="GO:0009052">
    <property type="term" value="P:pentose-phosphate shunt, non-oxidative branch"/>
    <property type="evidence" value="ECO:0007669"/>
    <property type="project" value="TreeGrafter"/>
</dbReference>
<comment type="similarity">
    <text evidence="1">Belongs to the LacAB/RpiB family.</text>
</comment>
<sequence>MKIAMACDHGALDYKNMIKEMLVEMGHEVEDFGTHTKDSMDYPDTVAPAAKSVGEGKNDRGIVLCSTGVGASITANKIKGVRCALISDPVSAKLTREHNDTNVLAIGQLVTGELLAKEIVNIWINTPFSNEERHQRRIDKVMALEK</sequence>
<dbReference type="Gene3D" id="3.40.1400.10">
    <property type="entry name" value="Sugar-phosphate isomerase, RpiB/LacA/LacB"/>
    <property type="match status" value="1"/>
</dbReference>